<organism evidence="10 11">
    <name type="scientific">Paramuricea clavata</name>
    <name type="common">Red gorgonian</name>
    <name type="synonym">Violescent sea-whip</name>
    <dbReference type="NCBI Taxonomy" id="317549"/>
    <lineage>
        <taxon>Eukaryota</taxon>
        <taxon>Metazoa</taxon>
        <taxon>Cnidaria</taxon>
        <taxon>Anthozoa</taxon>
        <taxon>Octocorallia</taxon>
        <taxon>Malacalcyonacea</taxon>
        <taxon>Plexauridae</taxon>
        <taxon>Paramuricea</taxon>
    </lineage>
</organism>
<dbReference type="GO" id="GO:0047498">
    <property type="term" value="F:calcium-dependent phospholipase A2 activity"/>
    <property type="evidence" value="ECO:0007669"/>
    <property type="project" value="TreeGrafter"/>
</dbReference>
<protein>
    <recommendedName>
        <fullName evidence="8">Phospholipase A2</fullName>
        <ecNumber evidence="8">3.1.1.4</ecNumber>
    </recommendedName>
</protein>
<feature type="binding site" evidence="5">
    <location>
        <position position="56"/>
    </location>
    <ligand>
        <name>Ca(2+)</name>
        <dbReference type="ChEBI" id="CHEBI:29108"/>
    </ligand>
</feature>
<dbReference type="AlphaFoldDB" id="A0A6S7H689"/>
<dbReference type="GO" id="GO:0005509">
    <property type="term" value="F:calcium ion binding"/>
    <property type="evidence" value="ECO:0007669"/>
    <property type="project" value="InterPro"/>
</dbReference>
<dbReference type="InterPro" id="IPR033112">
    <property type="entry name" value="PLA2_Asp_AS"/>
</dbReference>
<dbReference type="InterPro" id="IPR036444">
    <property type="entry name" value="PLipase_A2_dom_sf"/>
</dbReference>
<feature type="domain" description="Phospholipase A2-like central" evidence="9">
    <location>
        <begin position="31"/>
        <end position="147"/>
    </location>
</feature>
<comment type="subcellular location">
    <subcellularLocation>
        <location evidence="1 8">Secreted</location>
    </subcellularLocation>
</comment>
<keyword evidence="3 6" id="KW-1015">Disulfide bond</keyword>
<dbReference type="InterPro" id="IPR016090">
    <property type="entry name" value="PLA2-like_dom"/>
</dbReference>
<keyword evidence="5" id="KW-0479">Metal-binding</keyword>
<dbReference type="GO" id="GO:0005576">
    <property type="term" value="C:extracellular region"/>
    <property type="evidence" value="ECO:0007669"/>
    <property type="project" value="UniProtKB-SubCell"/>
</dbReference>
<evidence type="ECO:0000256" key="4">
    <source>
        <dbReference type="PIRSR" id="PIRSR601211-1"/>
    </source>
</evidence>
<feature type="disulfide bond" evidence="6">
    <location>
        <begin position="79"/>
        <end position="121"/>
    </location>
</feature>
<evidence type="ECO:0000256" key="8">
    <source>
        <dbReference type="RuleBase" id="RU361236"/>
    </source>
</evidence>
<dbReference type="PANTHER" id="PTHR11716:SF100">
    <property type="entry name" value="PHOSPHOLIPASE A2"/>
    <property type="match status" value="1"/>
</dbReference>
<dbReference type="OrthoDB" id="5965128at2759"/>
<keyword evidence="5 8" id="KW-0106">Calcium</keyword>
<evidence type="ECO:0000256" key="1">
    <source>
        <dbReference type="ARBA" id="ARBA00004613"/>
    </source>
</evidence>
<comment type="cofactor">
    <cofactor evidence="5">
        <name>Ca(2+)</name>
        <dbReference type="ChEBI" id="CHEBI:29108"/>
    </cofactor>
    <text evidence="5">Binds 1 Ca(2+) ion per subunit.</text>
</comment>
<name>A0A6S7H689_PARCT</name>
<dbReference type="PROSITE" id="PS00119">
    <property type="entry name" value="PA2_ASP"/>
    <property type="match status" value="1"/>
</dbReference>
<feature type="signal peptide" evidence="8">
    <location>
        <begin position="1"/>
        <end position="20"/>
    </location>
</feature>
<evidence type="ECO:0000313" key="11">
    <source>
        <dbReference type="Proteomes" id="UP001152795"/>
    </source>
</evidence>
<evidence type="ECO:0000256" key="6">
    <source>
        <dbReference type="PIRSR" id="PIRSR601211-3"/>
    </source>
</evidence>
<feature type="disulfide bond" evidence="6">
    <location>
        <begin position="72"/>
        <end position="128"/>
    </location>
</feature>
<feature type="chain" id="PRO_5040558159" description="Phospholipase A2" evidence="8">
    <location>
        <begin position="21"/>
        <end position="150"/>
    </location>
</feature>
<evidence type="ECO:0000256" key="7">
    <source>
        <dbReference type="RuleBase" id="RU003654"/>
    </source>
</evidence>
<evidence type="ECO:0000259" key="9">
    <source>
        <dbReference type="SMART" id="SM00085"/>
    </source>
</evidence>
<evidence type="ECO:0000256" key="3">
    <source>
        <dbReference type="ARBA" id="ARBA00023157"/>
    </source>
</evidence>
<keyword evidence="8" id="KW-0732">Signal</keyword>
<dbReference type="SMART" id="SM00085">
    <property type="entry name" value="PA2c"/>
    <property type="match status" value="1"/>
</dbReference>
<dbReference type="FunFam" id="1.20.90.10:FF:000007">
    <property type="entry name" value="Acidic phospholipase A2"/>
    <property type="match status" value="1"/>
</dbReference>
<keyword evidence="2 8" id="KW-0964">Secreted</keyword>
<keyword evidence="8" id="KW-0443">Lipid metabolism</keyword>
<proteinExistence type="inferred from homology"/>
<evidence type="ECO:0000256" key="5">
    <source>
        <dbReference type="PIRSR" id="PIRSR601211-2"/>
    </source>
</evidence>
<dbReference type="PRINTS" id="PR00389">
    <property type="entry name" value="PHPHLIPASEA2"/>
</dbReference>
<dbReference type="GO" id="GO:0016042">
    <property type="term" value="P:lipid catabolic process"/>
    <property type="evidence" value="ECO:0007669"/>
    <property type="project" value="InterPro"/>
</dbReference>
<feature type="binding site" evidence="5">
    <location>
        <position position="58"/>
    </location>
    <ligand>
        <name>Ca(2+)</name>
        <dbReference type="ChEBI" id="CHEBI:29108"/>
    </ligand>
</feature>
<dbReference type="Proteomes" id="UP001152795">
    <property type="component" value="Unassembled WGS sequence"/>
</dbReference>
<dbReference type="InterPro" id="IPR001211">
    <property type="entry name" value="PLA2"/>
</dbReference>
<keyword evidence="11" id="KW-1185">Reference proteome</keyword>
<evidence type="ECO:0000313" key="10">
    <source>
        <dbReference type="EMBL" id="CAB4000284.1"/>
    </source>
</evidence>
<feature type="disulfide bond" evidence="6">
    <location>
        <begin position="89"/>
        <end position="114"/>
    </location>
</feature>
<keyword evidence="8" id="KW-0378">Hydrolase</keyword>
<dbReference type="SUPFAM" id="SSF48619">
    <property type="entry name" value="Phospholipase A2, PLA2"/>
    <property type="match status" value="1"/>
</dbReference>
<dbReference type="EC" id="3.1.1.4" evidence="8"/>
<dbReference type="PROSITE" id="PS00118">
    <property type="entry name" value="PA2_HIS"/>
    <property type="match status" value="1"/>
</dbReference>
<comment type="caution">
    <text evidence="10">The sequence shown here is derived from an EMBL/GenBank/DDBJ whole genome shotgun (WGS) entry which is preliminary data.</text>
</comment>
<dbReference type="GO" id="GO:0006644">
    <property type="term" value="P:phospholipid metabolic process"/>
    <property type="evidence" value="ECO:0007669"/>
    <property type="project" value="InterPro"/>
</dbReference>
<dbReference type="Pfam" id="PF00068">
    <property type="entry name" value="Phospholip_A2_1"/>
    <property type="match status" value="1"/>
</dbReference>
<dbReference type="PANTHER" id="PTHR11716">
    <property type="entry name" value="PHOSPHOLIPASE A2 FAMILY MEMBER"/>
    <property type="match status" value="1"/>
</dbReference>
<comment type="similarity">
    <text evidence="7">Belongs to the phospholipase A2 family.</text>
</comment>
<dbReference type="CDD" id="cd00125">
    <property type="entry name" value="PLA2c"/>
    <property type="match status" value="1"/>
</dbReference>
<feature type="binding site" evidence="5">
    <location>
        <position position="60"/>
    </location>
    <ligand>
        <name>Ca(2+)</name>
        <dbReference type="ChEBI" id="CHEBI:29108"/>
    </ligand>
</feature>
<gene>
    <name evidence="10" type="ORF">PACLA_8A039173</name>
</gene>
<accession>A0A6S7H689</accession>
<dbReference type="InterPro" id="IPR033113">
    <property type="entry name" value="PLA2_histidine"/>
</dbReference>
<sequence length="150" mass="17053">MRTFVLVLIILSLSTYLSLGTQTDARRYRRNLVEFAKMIAAATGRNPLDYNGYGCYCGVGGFGTPVDNLDRCCQTHDSCYTHLKRGRICQGLQVYFLSYKTSSPLKCDSRNSRCGKALCECDRDAALCFRARRYNNKYKNYSNLKCLFQG</sequence>
<dbReference type="GO" id="GO:0050482">
    <property type="term" value="P:arachidonate secretion"/>
    <property type="evidence" value="ECO:0007669"/>
    <property type="project" value="InterPro"/>
</dbReference>
<evidence type="ECO:0000256" key="2">
    <source>
        <dbReference type="ARBA" id="ARBA00022525"/>
    </source>
</evidence>
<feature type="active site" evidence="4">
    <location>
        <position position="76"/>
    </location>
</feature>
<feature type="active site" evidence="4">
    <location>
        <position position="122"/>
    </location>
</feature>
<dbReference type="GO" id="GO:0005543">
    <property type="term" value="F:phospholipid binding"/>
    <property type="evidence" value="ECO:0007669"/>
    <property type="project" value="TreeGrafter"/>
</dbReference>
<dbReference type="EMBL" id="CACRXK020003796">
    <property type="protein sequence ID" value="CAB4000284.1"/>
    <property type="molecule type" value="Genomic_DNA"/>
</dbReference>
<dbReference type="Gene3D" id="1.20.90.10">
    <property type="entry name" value="Phospholipase A2 domain"/>
    <property type="match status" value="1"/>
</dbReference>
<feature type="disulfide bond" evidence="6">
    <location>
        <begin position="57"/>
        <end position="73"/>
    </location>
</feature>
<reference evidence="10" key="1">
    <citation type="submission" date="2020-04" db="EMBL/GenBank/DDBJ databases">
        <authorList>
            <person name="Alioto T."/>
            <person name="Alioto T."/>
            <person name="Gomez Garrido J."/>
        </authorList>
    </citation>
    <scope>NUCLEOTIDE SEQUENCE</scope>
    <source>
        <strain evidence="10">A484AB</strain>
    </source>
</reference>
<feature type="binding site" evidence="5">
    <location>
        <position position="77"/>
    </location>
    <ligand>
        <name>Ca(2+)</name>
        <dbReference type="ChEBI" id="CHEBI:29108"/>
    </ligand>
</feature>
<feature type="disulfide bond" evidence="6">
    <location>
        <begin position="107"/>
        <end position="119"/>
    </location>
</feature>
<comment type="catalytic activity">
    <reaction evidence="8">
        <text>a 1,2-diacyl-sn-glycero-3-phosphocholine + H2O = a 1-acyl-sn-glycero-3-phosphocholine + a fatty acid + H(+)</text>
        <dbReference type="Rhea" id="RHEA:15801"/>
        <dbReference type="ChEBI" id="CHEBI:15377"/>
        <dbReference type="ChEBI" id="CHEBI:15378"/>
        <dbReference type="ChEBI" id="CHEBI:28868"/>
        <dbReference type="ChEBI" id="CHEBI:57643"/>
        <dbReference type="ChEBI" id="CHEBI:58168"/>
        <dbReference type="EC" id="3.1.1.4"/>
    </reaction>
</comment>